<dbReference type="GO" id="GO:0003676">
    <property type="term" value="F:nucleic acid binding"/>
    <property type="evidence" value="ECO:0007669"/>
    <property type="project" value="InterPro"/>
</dbReference>
<dbReference type="InterPro" id="IPR011254">
    <property type="entry name" value="Prismane-like_sf"/>
</dbReference>
<dbReference type="OMA" id="RISMGMG"/>
<dbReference type="OrthoDB" id="407209at2759"/>
<dbReference type="GO" id="GO:0046872">
    <property type="term" value="F:metal ion binding"/>
    <property type="evidence" value="ECO:0007669"/>
    <property type="project" value="UniProtKB-KW"/>
</dbReference>
<evidence type="ECO:0000313" key="6">
    <source>
        <dbReference type="Proteomes" id="UP000186817"/>
    </source>
</evidence>
<evidence type="ECO:0000256" key="2">
    <source>
        <dbReference type="ARBA" id="ARBA00023004"/>
    </source>
</evidence>
<protein>
    <submittedName>
        <fullName evidence="5">Hydroxylamine reductase</fullName>
    </submittedName>
</protein>
<reference evidence="5 6" key="1">
    <citation type="submission" date="2016-02" db="EMBL/GenBank/DDBJ databases">
        <title>Genome analysis of coral dinoflagellate symbionts highlights evolutionary adaptations to a symbiotic lifestyle.</title>
        <authorList>
            <person name="Aranda M."/>
            <person name="Li Y."/>
            <person name="Liew Y.J."/>
            <person name="Baumgarten S."/>
            <person name="Simakov O."/>
            <person name="Wilson M."/>
            <person name="Piel J."/>
            <person name="Ashoor H."/>
            <person name="Bougouffa S."/>
            <person name="Bajic V.B."/>
            <person name="Ryu T."/>
            <person name="Ravasi T."/>
            <person name="Bayer T."/>
            <person name="Micklem G."/>
            <person name="Kim H."/>
            <person name="Bhak J."/>
            <person name="Lajeunesse T.C."/>
            <person name="Voolstra C.R."/>
        </authorList>
    </citation>
    <scope>NUCLEOTIDE SEQUENCE [LARGE SCALE GENOMIC DNA]</scope>
    <source>
        <strain evidence="5 6">CCMP2467</strain>
    </source>
</reference>
<dbReference type="InterPro" id="IPR004137">
    <property type="entry name" value="HCP/CODH"/>
</dbReference>
<keyword evidence="2" id="KW-0408">Iron</keyword>
<dbReference type="PROSITE" id="PS51857">
    <property type="entry name" value="CSD_2"/>
    <property type="match status" value="1"/>
</dbReference>
<dbReference type="Proteomes" id="UP000186817">
    <property type="component" value="Unassembled WGS sequence"/>
</dbReference>
<dbReference type="EMBL" id="LSRX01001602">
    <property type="protein sequence ID" value="OLP78506.1"/>
    <property type="molecule type" value="Genomic_DNA"/>
</dbReference>
<gene>
    <name evidence="5" type="primary">hcp</name>
    <name evidence="5" type="ORF">AK812_SmicGene41318</name>
</gene>
<accession>A0A1Q9C6G6</accession>
<proteinExistence type="predicted"/>
<name>A0A1Q9C6G6_SYMMI</name>
<dbReference type="InterPro" id="IPR016099">
    <property type="entry name" value="Prismane-like_a/b-sand"/>
</dbReference>
<feature type="domain" description="CSD" evidence="4">
    <location>
        <begin position="57"/>
        <end position="133"/>
    </location>
</feature>
<keyword evidence="6" id="KW-1185">Reference proteome</keyword>
<keyword evidence="3" id="KW-0411">Iron-sulfur</keyword>
<evidence type="ECO:0000313" key="5">
    <source>
        <dbReference type="EMBL" id="OLP78506.1"/>
    </source>
</evidence>
<dbReference type="GO" id="GO:0004601">
    <property type="term" value="F:peroxidase activity"/>
    <property type="evidence" value="ECO:0007669"/>
    <property type="project" value="TreeGrafter"/>
</dbReference>
<dbReference type="AlphaFoldDB" id="A0A1Q9C6G6"/>
<dbReference type="Pfam" id="PF03063">
    <property type="entry name" value="Prismane"/>
    <property type="match status" value="1"/>
</dbReference>
<dbReference type="SUPFAM" id="SSF56821">
    <property type="entry name" value="Prismane protein-like"/>
    <property type="match status" value="1"/>
</dbReference>
<comment type="caution">
    <text evidence="5">The sequence shown here is derived from an EMBL/GenBank/DDBJ whole genome shotgun (WGS) entry which is preliminary data.</text>
</comment>
<dbReference type="PANTHER" id="PTHR30109">
    <property type="entry name" value="HYDROXYLAMINE REDUCTASE"/>
    <property type="match status" value="1"/>
</dbReference>
<dbReference type="GO" id="GO:0051536">
    <property type="term" value="F:iron-sulfur cluster binding"/>
    <property type="evidence" value="ECO:0007669"/>
    <property type="project" value="UniProtKB-KW"/>
</dbReference>
<dbReference type="PANTHER" id="PTHR30109:SF0">
    <property type="entry name" value="HYDROXYLAMINE REDUCTASE"/>
    <property type="match status" value="1"/>
</dbReference>
<dbReference type="Gene3D" id="2.40.50.140">
    <property type="entry name" value="Nucleic acid-binding proteins"/>
    <property type="match status" value="2"/>
</dbReference>
<dbReference type="InterPro" id="IPR012340">
    <property type="entry name" value="NA-bd_OB-fold"/>
</dbReference>
<organism evidence="5 6">
    <name type="scientific">Symbiodinium microadriaticum</name>
    <name type="common">Dinoflagellate</name>
    <name type="synonym">Zooxanthella microadriatica</name>
    <dbReference type="NCBI Taxonomy" id="2951"/>
    <lineage>
        <taxon>Eukaryota</taxon>
        <taxon>Sar</taxon>
        <taxon>Alveolata</taxon>
        <taxon>Dinophyceae</taxon>
        <taxon>Suessiales</taxon>
        <taxon>Symbiodiniaceae</taxon>
        <taxon>Symbiodinium</taxon>
    </lineage>
</organism>
<dbReference type="Gene3D" id="3.40.50.2030">
    <property type="match status" value="1"/>
</dbReference>
<evidence type="ECO:0000256" key="1">
    <source>
        <dbReference type="ARBA" id="ARBA00022723"/>
    </source>
</evidence>
<keyword evidence="1" id="KW-0479">Metal-binding</keyword>
<dbReference type="GO" id="GO:0042542">
    <property type="term" value="P:response to hydrogen peroxide"/>
    <property type="evidence" value="ECO:0007669"/>
    <property type="project" value="TreeGrafter"/>
</dbReference>
<evidence type="ECO:0000259" key="4">
    <source>
        <dbReference type="PROSITE" id="PS51857"/>
    </source>
</evidence>
<dbReference type="InterPro" id="IPR002059">
    <property type="entry name" value="CSP_DNA-bd"/>
</dbReference>
<evidence type="ECO:0000256" key="3">
    <source>
        <dbReference type="ARBA" id="ARBA00023014"/>
    </source>
</evidence>
<sequence>MVVWAVQKPWLKQNLPYRAAHFPAFPGLGGLGGNPWQQQRRPPPTVPADFQVDSNARHFGTCVYYHKWRGYGFLEPTHVGTVPTNKVFVHWKQLTSDDRFPFLVKGMEVEFSLMVSKDFHRGLNTLRAKNVTLVGGESIALQDELDATEKQFVGGQHLRYTGTLKFYSPRHGFGYVMMDEGYDVEASVPLELRVDHEEVNAAGQQPVHMRDIAVEFGIYRTDRGQYKVYNMTLQGGHPLTQDALENRISMGMGMYRGQIAFWNWRQGYGFIRPDPTAILPEKVVARLVEQAEAARKRGKRIAEDSLLYFRRPDVTPMLIPQQGMQVGFQVYIDDKGAGACDDDSIILTLGCGKFRLNGRDYGTIGGIPRLLDVGQCNDAYGAVVIATKLAEALGCGVHDLPLHFAVSWFEQKAPAGWGGAKTNII</sequence>
<dbReference type="SUPFAM" id="SSF50249">
    <property type="entry name" value="Nucleic acid-binding proteins"/>
    <property type="match status" value="1"/>
</dbReference>
<dbReference type="GO" id="GO:0050418">
    <property type="term" value="F:hydroxylamine reductase activity"/>
    <property type="evidence" value="ECO:0007669"/>
    <property type="project" value="TreeGrafter"/>
</dbReference>